<evidence type="ECO:0000256" key="8">
    <source>
        <dbReference type="SAM" id="MobiDB-lite"/>
    </source>
</evidence>
<dbReference type="GO" id="GO:0016485">
    <property type="term" value="P:protein processing"/>
    <property type="evidence" value="ECO:0007669"/>
    <property type="project" value="TreeGrafter"/>
</dbReference>
<evidence type="ECO:0000256" key="7">
    <source>
        <dbReference type="ARBA" id="ARBA00023049"/>
    </source>
</evidence>
<evidence type="ECO:0000256" key="2">
    <source>
        <dbReference type="ARBA" id="ARBA00007357"/>
    </source>
</evidence>
<keyword evidence="4" id="KW-0479">Metal-binding</keyword>
<evidence type="ECO:0008006" key="14">
    <source>
        <dbReference type="Google" id="ProtNLM"/>
    </source>
</evidence>
<dbReference type="InterPro" id="IPR000718">
    <property type="entry name" value="Peptidase_M13"/>
</dbReference>
<feature type="domain" description="Peptidase M13 N-terminal" evidence="11">
    <location>
        <begin position="45"/>
        <end position="495"/>
    </location>
</feature>
<dbReference type="OrthoDB" id="6475849at2759"/>
<evidence type="ECO:0000256" key="9">
    <source>
        <dbReference type="SAM" id="SignalP"/>
    </source>
</evidence>
<dbReference type="GO" id="GO:0004222">
    <property type="term" value="F:metalloendopeptidase activity"/>
    <property type="evidence" value="ECO:0007669"/>
    <property type="project" value="InterPro"/>
</dbReference>
<evidence type="ECO:0000256" key="5">
    <source>
        <dbReference type="ARBA" id="ARBA00022801"/>
    </source>
</evidence>
<evidence type="ECO:0000256" key="1">
    <source>
        <dbReference type="ARBA" id="ARBA00001947"/>
    </source>
</evidence>
<dbReference type="Gene3D" id="1.10.1380.10">
    <property type="entry name" value="Neutral endopeptidase , domain2"/>
    <property type="match status" value="1"/>
</dbReference>
<keyword evidence="5" id="KW-0378">Hydrolase</keyword>
<keyword evidence="7" id="KW-0482">Metalloprotease</keyword>
<evidence type="ECO:0000256" key="6">
    <source>
        <dbReference type="ARBA" id="ARBA00022833"/>
    </source>
</evidence>
<dbReference type="STRING" id="1169540.A0A0G4ET35"/>
<dbReference type="SUPFAM" id="SSF55486">
    <property type="entry name" value="Metalloproteases ('zincins'), catalytic domain"/>
    <property type="match status" value="1"/>
</dbReference>
<accession>A0A0G4ET35</accession>
<feature type="chain" id="PRO_5005187575" description="Peptidase M13 N-terminal domain-containing protein" evidence="9">
    <location>
        <begin position="21"/>
        <end position="792"/>
    </location>
</feature>
<evidence type="ECO:0000256" key="3">
    <source>
        <dbReference type="ARBA" id="ARBA00022670"/>
    </source>
</evidence>
<dbReference type="PANTHER" id="PTHR11733">
    <property type="entry name" value="ZINC METALLOPROTEASE FAMILY M13 NEPRILYSIN-RELATED"/>
    <property type="match status" value="1"/>
</dbReference>
<dbReference type="OMA" id="FARAYHC"/>
<comment type="cofactor">
    <cofactor evidence="1">
        <name>Zn(2+)</name>
        <dbReference type="ChEBI" id="CHEBI:29105"/>
    </cofactor>
</comment>
<dbReference type="GO" id="GO:0046872">
    <property type="term" value="F:metal ion binding"/>
    <property type="evidence" value="ECO:0007669"/>
    <property type="project" value="UniProtKB-KW"/>
</dbReference>
<dbReference type="GO" id="GO:0005886">
    <property type="term" value="C:plasma membrane"/>
    <property type="evidence" value="ECO:0007669"/>
    <property type="project" value="TreeGrafter"/>
</dbReference>
<dbReference type="InterPro" id="IPR018497">
    <property type="entry name" value="Peptidase_M13_C"/>
</dbReference>
<evidence type="ECO:0000259" key="11">
    <source>
        <dbReference type="Pfam" id="PF05649"/>
    </source>
</evidence>
<sequence>MLSVILGLVSVLLAAHAAAAEPCDTQECGALARDIKKHMDTNVDPCSDPYHFACGSWLESFELPADQSSWTLSFSQIANDTRNALQELIEEADGATKCTFDKEVTGDEQWTQLMHCYHQSCMDEATLDRKGMTPLLNFMEREVPFFLSLPAFEQYRTARDLNPPAMAKDFDTEKGRGDLAEQLARLHARGVSAFVTVGPSMNPLAETKKQQMYLWQDGLGLSYSQYDDDAAEKPYLEHITNLFDLIDKHIADPSEIQVMTASRKQEHNALRRRAQADDSDSSSENRKRAEKVLSLEKELHKITLGPEMLRDPIATTNQRSLKQIQDKMPHFDWAKYFGSYEEMGYLPEGAMKMGSTVVVHNVEYFANVDKLMAEADRDTMNDYFLLRTMRAWSDYLSKDFREEFYSFEKKLYDVDPKPRWKQCVDATKSTVGWVLAREFVLKKSTPNSKQIAEEMLSSVREAFRDDLNELSWMDDETKEGALEKERIMNQKIDYPDWLLDEDEAKGYTSYFRRFYGDLPLKPSEDKKDTFTDLFKLSEYLNHASTLYGMSDLGKEPDETIWGMPPTTVNAYYSRSLNEMVFLGGILRTPFMRGFADDIDASHKLALEALNYGAVGAVMGHELTHAFDDAGAQFDGEGRLSRWWTNKSESAFQTATSCMVQQYGSFETPEVAGLMLNGNLTLGENIADNGGFQLAKRALKKKLGADFSSVKPLADMDMTVEQLFYVSWAQTWCSVYTPATLKRRVGTDPHSPGMFRALGVLQNSQDFSEAFVCRENDPINTPPAALQHRCRVW</sequence>
<keyword evidence="9" id="KW-0732">Signal</keyword>
<dbReference type="Pfam" id="PF05649">
    <property type="entry name" value="Peptidase_M13_N"/>
    <property type="match status" value="1"/>
</dbReference>
<proteinExistence type="inferred from homology"/>
<evidence type="ECO:0000313" key="13">
    <source>
        <dbReference type="Proteomes" id="UP000041254"/>
    </source>
</evidence>
<dbReference type="InterPro" id="IPR024079">
    <property type="entry name" value="MetalloPept_cat_dom_sf"/>
</dbReference>
<dbReference type="AlphaFoldDB" id="A0A0G4ET35"/>
<dbReference type="Pfam" id="PF01431">
    <property type="entry name" value="Peptidase_M13"/>
    <property type="match status" value="1"/>
</dbReference>
<keyword evidence="6" id="KW-0862">Zinc</keyword>
<keyword evidence="3" id="KW-0645">Protease</keyword>
<reference evidence="12 13" key="1">
    <citation type="submission" date="2014-11" db="EMBL/GenBank/DDBJ databases">
        <authorList>
            <person name="Zhu J."/>
            <person name="Qi W."/>
            <person name="Song R."/>
        </authorList>
    </citation>
    <scope>NUCLEOTIDE SEQUENCE [LARGE SCALE GENOMIC DNA]</scope>
</reference>
<dbReference type="InterPro" id="IPR042089">
    <property type="entry name" value="Peptidase_M13_dom_2"/>
</dbReference>
<gene>
    <name evidence="12" type="ORF">Vbra_13074</name>
</gene>
<dbReference type="PhylomeDB" id="A0A0G4ET35"/>
<evidence type="ECO:0000256" key="4">
    <source>
        <dbReference type="ARBA" id="ARBA00022723"/>
    </source>
</evidence>
<feature type="signal peptide" evidence="9">
    <location>
        <begin position="1"/>
        <end position="20"/>
    </location>
</feature>
<evidence type="ECO:0000313" key="12">
    <source>
        <dbReference type="EMBL" id="CEM01325.1"/>
    </source>
</evidence>
<dbReference type="Gene3D" id="3.40.390.10">
    <property type="entry name" value="Collagenase (Catalytic Domain)"/>
    <property type="match status" value="1"/>
</dbReference>
<feature type="region of interest" description="Disordered" evidence="8">
    <location>
        <begin position="263"/>
        <end position="290"/>
    </location>
</feature>
<feature type="domain" description="Peptidase M13 C-terminal" evidence="10">
    <location>
        <begin position="569"/>
        <end position="782"/>
    </location>
</feature>
<dbReference type="PRINTS" id="PR00786">
    <property type="entry name" value="NEPRILYSIN"/>
</dbReference>
<dbReference type="InterPro" id="IPR008753">
    <property type="entry name" value="Peptidase_M13_N"/>
</dbReference>
<protein>
    <recommendedName>
        <fullName evidence="14">Peptidase M13 N-terminal domain-containing protein</fullName>
    </recommendedName>
</protein>
<dbReference type="PANTHER" id="PTHR11733:SF167">
    <property type="entry name" value="FI17812P1-RELATED"/>
    <property type="match status" value="1"/>
</dbReference>
<comment type="similarity">
    <text evidence="2">Belongs to the peptidase M13 family.</text>
</comment>
<dbReference type="InParanoid" id="A0A0G4ET35"/>
<evidence type="ECO:0000259" key="10">
    <source>
        <dbReference type="Pfam" id="PF01431"/>
    </source>
</evidence>
<dbReference type="PROSITE" id="PS51885">
    <property type="entry name" value="NEPRILYSIN"/>
    <property type="match status" value="1"/>
</dbReference>
<organism evidence="12 13">
    <name type="scientific">Vitrella brassicaformis (strain CCMP3155)</name>
    <dbReference type="NCBI Taxonomy" id="1169540"/>
    <lineage>
        <taxon>Eukaryota</taxon>
        <taxon>Sar</taxon>
        <taxon>Alveolata</taxon>
        <taxon>Colpodellida</taxon>
        <taxon>Vitrellaceae</taxon>
        <taxon>Vitrella</taxon>
    </lineage>
</organism>
<dbReference type="Proteomes" id="UP000041254">
    <property type="component" value="Unassembled WGS sequence"/>
</dbReference>
<dbReference type="EMBL" id="CDMY01000305">
    <property type="protein sequence ID" value="CEM01325.1"/>
    <property type="molecule type" value="Genomic_DNA"/>
</dbReference>
<keyword evidence="13" id="KW-1185">Reference proteome</keyword>
<dbReference type="VEuPathDB" id="CryptoDB:Vbra_13074"/>
<name>A0A0G4ET35_VITBC</name>
<dbReference type="CDD" id="cd08662">
    <property type="entry name" value="M13"/>
    <property type="match status" value="1"/>
</dbReference>